<organism evidence="1 2">
    <name type="scientific">Nostoc sphaeroides CCNUC1</name>
    <dbReference type="NCBI Taxonomy" id="2653204"/>
    <lineage>
        <taxon>Bacteria</taxon>
        <taxon>Bacillati</taxon>
        <taxon>Cyanobacteriota</taxon>
        <taxon>Cyanophyceae</taxon>
        <taxon>Nostocales</taxon>
        <taxon>Nostocaceae</taxon>
        <taxon>Nostoc</taxon>
    </lineage>
</organism>
<reference evidence="1 2" key="1">
    <citation type="submission" date="2019-10" db="EMBL/GenBank/DDBJ databases">
        <title>Genomic and transcriptomic insights into the perfect genentic adaptation of a filamentous nitrogen-fixing cyanobacterium to rice fields.</title>
        <authorList>
            <person name="Chen Z."/>
        </authorList>
    </citation>
    <scope>NUCLEOTIDE SEQUENCE [LARGE SCALE GENOMIC DNA]</scope>
    <source>
        <strain evidence="1">CCNUC1</strain>
    </source>
</reference>
<evidence type="ECO:0000313" key="1">
    <source>
        <dbReference type="EMBL" id="QFS52659.1"/>
    </source>
</evidence>
<dbReference type="EMBL" id="CP045229">
    <property type="protein sequence ID" value="QFS52659.1"/>
    <property type="molecule type" value="Genomic_DNA"/>
</dbReference>
<dbReference type="Proteomes" id="UP000326678">
    <property type="component" value="Chromosome pGXM02"/>
</dbReference>
<protein>
    <submittedName>
        <fullName evidence="1">Uncharacterized protein</fullName>
    </submittedName>
</protein>
<gene>
    <name evidence="1" type="ORF">GXM_10414</name>
</gene>
<proteinExistence type="predicted"/>
<name>A0A5P8WLA0_9NOSO</name>
<accession>A0A5P8WLA0</accession>
<keyword evidence="2" id="KW-1185">Reference proteome</keyword>
<evidence type="ECO:0000313" key="2">
    <source>
        <dbReference type="Proteomes" id="UP000326678"/>
    </source>
</evidence>
<dbReference type="RefSeq" id="WP_194199065.1">
    <property type="nucleotide sequence ID" value="NZ_CP045229.1"/>
</dbReference>
<dbReference type="KEGG" id="nsh:GXM_10414"/>
<sequence length="57" mass="6592">MVELTQPSREELLNKPFDQLTADEWEQLREYKPSSDEPLDCGWFTDSNFARTEGVAA</sequence>
<dbReference type="AlphaFoldDB" id="A0A5P8WLA0"/>